<evidence type="ECO:0000259" key="6">
    <source>
        <dbReference type="Pfam" id="PF01386"/>
    </source>
</evidence>
<evidence type="ECO:0000313" key="9">
    <source>
        <dbReference type="Proteomes" id="UP000257067"/>
    </source>
</evidence>
<keyword evidence="9" id="KW-1185">Reference proteome</keyword>
<sequence length="178" mass="19582">MLEGQIRESISKSNAKALKNDGYLIANIYGKGQENIHCAFKRNDFIKAVKSKTTLIFPVKVDGREIDVVVQEYQKDPITNDLLHVDLMMAQKGVVAKYKIPVKTHGSAKGLKNKGVLMISKKRVAVEAAPENLPNFYDLDVTDLDTGDAILIRDLPAHNGVKIIEKDSVAVVGVIKAK</sequence>
<keyword evidence="1 5" id="KW-0699">rRNA-binding</keyword>
<dbReference type="InterPro" id="IPR011035">
    <property type="entry name" value="Ribosomal_bL25/Gln-tRNA_synth"/>
</dbReference>
<proteinExistence type="inferred from homology"/>
<evidence type="ECO:0000259" key="7">
    <source>
        <dbReference type="Pfam" id="PF14693"/>
    </source>
</evidence>
<dbReference type="InterPro" id="IPR020056">
    <property type="entry name" value="Rbsml_bL25/Gln-tRNA_synth_N"/>
</dbReference>
<dbReference type="PANTHER" id="PTHR33284">
    <property type="entry name" value="RIBOSOMAL PROTEIN L25/GLN-TRNA SYNTHETASE, ANTI-CODON-BINDING DOMAIN-CONTAINING PROTEIN"/>
    <property type="match status" value="1"/>
</dbReference>
<dbReference type="Pfam" id="PF01386">
    <property type="entry name" value="Ribosomal_L25p"/>
    <property type="match status" value="1"/>
</dbReference>
<organism evidence="8 9">
    <name type="scientific">Helicobacter cholecystus</name>
    <dbReference type="NCBI Taxonomy" id="45498"/>
    <lineage>
        <taxon>Bacteria</taxon>
        <taxon>Pseudomonadati</taxon>
        <taxon>Campylobacterota</taxon>
        <taxon>Epsilonproteobacteria</taxon>
        <taxon>Campylobacterales</taxon>
        <taxon>Helicobacteraceae</taxon>
        <taxon>Helicobacter</taxon>
    </lineage>
</organism>
<dbReference type="CDD" id="cd00495">
    <property type="entry name" value="Ribosomal_L25_TL5_CTC"/>
    <property type="match status" value="1"/>
</dbReference>
<accession>A0A3D8IUY1</accession>
<name>A0A3D8IUY1_9HELI</name>
<dbReference type="Pfam" id="PF14693">
    <property type="entry name" value="Ribosomal_TL5_C"/>
    <property type="match status" value="1"/>
</dbReference>
<comment type="function">
    <text evidence="5">This is one of the proteins that binds to the 5S RNA in the ribosome where it forms part of the central protuberance.</text>
</comment>
<dbReference type="PANTHER" id="PTHR33284:SF1">
    <property type="entry name" value="RIBOSOMAL PROTEIN L25_GLN-TRNA SYNTHETASE, ANTI-CODON-BINDING DOMAIN-CONTAINING PROTEIN"/>
    <property type="match status" value="1"/>
</dbReference>
<comment type="similarity">
    <text evidence="5">Belongs to the bacterial ribosomal protein bL25 family. CTC subfamily.</text>
</comment>
<dbReference type="GO" id="GO:0008097">
    <property type="term" value="F:5S rRNA binding"/>
    <property type="evidence" value="ECO:0007669"/>
    <property type="project" value="InterPro"/>
</dbReference>
<evidence type="ECO:0000256" key="5">
    <source>
        <dbReference type="HAMAP-Rule" id="MF_01334"/>
    </source>
</evidence>
<dbReference type="HAMAP" id="MF_01334">
    <property type="entry name" value="Ribosomal_bL25_CTC"/>
    <property type="match status" value="1"/>
</dbReference>
<feature type="domain" description="Large ribosomal subunit protein bL25 beta" evidence="7">
    <location>
        <begin position="97"/>
        <end position="177"/>
    </location>
</feature>
<dbReference type="InterPro" id="IPR037121">
    <property type="entry name" value="Ribosomal_bL25_C"/>
</dbReference>
<comment type="caution">
    <text evidence="8">The sequence shown here is derived from an EMBL/GenBank/DDBJ whole genome shotgun (WGS) entry which is preliminary data.</text>
</comment>
<evidence type="ECO:0000256" key="2">
    <source>
        <dbReference type="ARBA" id="ARBA00022884"/>
    </source>
</evidence>
<evidence type="ECO:0000256" key="3">
    <source>
        <dbReference type="ARBA" id="ARBA00022980"/>
    </source>
</evidence>
<dbReference type="InterPro" id="IPR020057">
    <property type="entry name" value="Ribosomal_bL25_b-dom"/>
</dbReference>
<dbReference type="GO" id="GO:0006412">
    <property type="term" value="P:translation"/>
    <property type="evidence" value="ECO:0007669"/>
    <property type="project" value="UniProtKB-UniRule"/>
</dbReference>
<evidence type="ECO:0000313" key="8">
    <source>
        <dbReference type="EMBL" id="RDU68813.1"/>
    </source>
</evidence>
<gene>
    <name evidence="5" type="primary">rplY</name>
    <name evidence="5" type="synonym">ctc</name>
    <name evidence="8" type="ORF">CQA62_05350</name>
</gene>
<dbReference type="OrthoDB" id="5339138at2"/>
<dbReference type="NCBIfam" id="TIGR00731">
    <property type="entry name" value="bL25_bact_ctc"/>
    <property type="match status" value="1"/>
</dbReference>
<evidence type="ECO:0000256" key="1">
    <source>
        <dbReference type="ARBA" id="ARBA00022730"/>
    </source>
</evidence>
<protein>
    <recommendedName>
        <fullName evidence="5">Large ribosomal subunit protein bL25</fullName>
    </recommendedName>
    <alternativeName>
        <fullName evidence="5">General stress protein CTC</fullName>
    </alternativeName>
</protein>
<dbReference type="RefSeq" id="WP_104723364.1">
    <property type="nucleotide sequence ID" value="NZ_FZNE01000001.1"/>
</dbReference>
<dbReference type="AlphaFoldDB" id="A0A3D8IUY1"/>
<comment type="subunit">
    <text evidence="5">Part of the 50S ribosomal subunit; part of the 5S rRNA/L5/L18/L25 subcomplex. Contacts the 5S rRNA. Binds to the 5S rRNA independently of L5 and L18.</text>
</comment>
<dbReference type="Gene3D" id="2.40.240.10">
    <property type="entry name" value="Ribosomal Protein L25, Chain P"/>
    <property type="match status" value="1"/>
</dbReference>
<dbReference type="InterPro" id="IPR020930">
    <property type="entry name" value="Ribosomal_uL5_bac-type"/>
</dbReference>
<dbReference type="GO" id="GO:0003735">
    <property type="term" value="F:structural constituent of ribosome"/>
    <property type="evidence" value="ECO:0007669"/>
    <property type="project" value="InterPro"/>
</dbReference>
<reference evidence="8 9" key="1">
    <citation type="submission" date="2018-04" db="EMBL/GenBank/DDBJ databases">
        <title>Novel Campyloabacter and Helicobacter Species and Strains.</title>
        <authorList>
            <person name="Mannion A.J."/>
            <person name="Shen Z."/>
            <person name="Fox J.G."/>
        </authorList>
    </citation>
    <scope>NUCLEOTIDE SEQUENCE [LARGE SCALE GENOMIC DNA]</scope>
    <source>
        <strain evidence="8 9">ATCC 700242</strain>
    </source>
</reference>
<dbReference type="InterPro" id="IPR029751">
    <property type="entry name" value="Ribosomal_L25_dom"/>
</dbReference>
<keyword evidence="2 5" id="KW-0694">RNA-binding</keyword>
<feature type="domain" description="Large ribosomal subunit protein bL25 L25" evidence="6">
    <location>
        <begin position="2"/>
        <end position="87"/>
    </location>
</feature>
<evidence type="ECO:0000256" key="4">
    <source>
        <dbReference type="ARBA" id="ARBA00023274"/>
    </source>
</evidence>
<dbReference type="Gene3D" id="2.170.120.20">
    <property type="entry name" value="Ribosomal protein L25, beta domain"/>
    <property type="match status" value="1"/>
</dbReference>
<dbReference type="InterPro" id="IPR001021">
    <property type="entry name" value="Ribosomal_bL25_long"/>
</dbReference>
<keyword evidence="3 5" id="KW-0689">Ribosomal protein</keyword>
<dbReference type="GO" id="GO:0022625">
    <property type="term" value="C:cytosolic large ribosomal subunit"/>
    <property type="evidence" value="ECO:0007669"/>
    <property type="project" value="TreeGrafter"/>
</dbReference>
<keyword evidence="4 5" id="KW-0687">Ribonucleoprotein</keyword>
<dbReference type="Proteomes" id="UP000257067">
    <property type="component" value="Unassembled WGS sequence"/>
</dbReference>
<dbReference type="NCBIfam" id="NF004129">
    <property type="entry name" value="PRK05618.1-4"/>
    <property type="match status" value="1"/>
</dbReference>
<dbReference type="SUPFAM" id="SSF50715">
    <property type="entry name" value="Ribosomal protein L25-like"/>
    <property type="match status" value="1"/>
</dbReference>
<dbReference type="EMBL" id="NXLU01000006">
    <property type="protein sequence ID" value="RDU68813.1"/>
    <property type="molecule type" value="Genomic_DNA"/>
</dbReference>